<gene>
    <name evidence="3" type="ORF">SAMN05421853_101210</name>
</gene>
<feature type="domain" description="GST N-terminal" evidence="1">
    <location>
        <begin position="1"/>
        <end position="76"/>
    </location>
</feature>
<name>A0A1I5UWX4_9RHOB</name>
<dbReference type="InterPro" id="IPR040079">
    <property type="entry name" value="Glutathione_S-Trfase"/>
</dbReference>
<dbReference type="Gene3D" id="3.40.30.10">
    <property type="entry name" value="Glutaredoxin"/>
    <property type="match status" value="1"/>
</dbReference>
<dbReference type="Gene3D" id="1.20.1050.10">
    <property type="match status" value="1"/>
</dbReference>
<dbReference type="EMBL" id="FOXV01000001">
    <property type="protein sequence ID" value="SFP99730.1"/>
    <property type="molecule type" value="Genomic_DNA"/>
</dbReference>
<dbReference type="SUPFAM" id="SSF52833">
    <property type="entry name" value="Thioredoxin-like"/>
    <property type="match status" value="1"/>
</dbReference>
<dbReference type="CDD" id="cd03046">
    <property type="entry name" value="GST_N_GTT1_like"/>
    <property type="match status" value="1"/>
</dbReference>
<dbReference type="SFLD" id="SFLDS00019">
    <property type="entry name" value="Glutathione_Transferase_(cytos"/>
    <property type="match status" value="1"/>
</dbReference>
<dbReference type="InterPro" id="IPR010987">
    <property type="entry name" value="Glutathione-S-Trfase_C-like"/>
</dbReference>
<dbReference type="SUPFAM" id="SSF47616">
    <property type="entry name" value="GST C-terminal domain-like"/>
    <property type="match status" value="1"/>
</dbReference>
<organism evidence="3 4">
    <name type="scientific">Roseivivax halotolerans</name>
    <dbReference type="NCBI Taxonomy" id="93684"/>
    <lineage>
        <taxon>Bacteria</taxon>
        <taxon>Pseudomonadati</taxon>
        <taxon>Pseudomonadota</taxon>
        <taxon>Alphaproteobacteria</taxon>
        <taxon>Rhodobacterales</taxon>
        <taxon>Roseobacteraceae</taxon>
        <taxon>Roseivivax</taxon>
    </lineage>
</organism>
<evidence type="ECO:0000259" key="1">
    <source>
        <dbReference type="PROSITE" id="PS50404"/>
    </source>
</evidence>
<dbReference type="Pfam" id="PF13409">
    <property type="entry name" value="GST_N_2"/>
    <property type="match status" value="1"/>
</dbReference>
<dbReference type="Proteomes" id="UP000243106">
    <property type="component" value="Unassembled WGS sequence"/>
</dbReference>
<dbReference type="PROSITE" id="PS50404">
    <property type="entry name" value="GST_NTER"/>
    <property type="match status" value="1"/>
</dbReference>
<dbReference type="InterPro" id="IPR036249">
    <property type="entry name" value="Thioredoxin-like_sf"/>
</dbReference>
<accession>A0A1I5UWX4</accession>
<dbReference type="AlphaFoldDB" id="A0A1I5UWX4"/>
<dbReference type="GO" id="GO:0016740">
    <property type="term" value="F:transferase activity"/>
    <property type="evidence" value="ECO:0007669"/>
    <property type="project" value="UniProtKB-KW"/>
</dbReference>
<dbReference type="STRING" id="93684.SAMN05421853_101210"/>
<dbReference type="InterPro" id="IPR036282">
    <property type="entry name" value="Glutathione-S-Trfase_C_sf"/>
</dbReference>
<evidence type="ECO:0000313" key="3">
    <source>
        <dbReference type="EMBL" id="SFP99730.1"/>
    </source>
</evidence>
<sequence>MKYTLLGTAKTRAFRPLWLLEELEVDYEHQPVGPRSDEVRRASPLGKVPVLLADDRAIPDSAAILQFLADRHGAFTFAAGTVERAKQDAWTFRILDELDALLWTAARHSFILPEPARVPAIKDSLKSEFAENLSRITDDIAGPYLLGETMTVPDILLCHCGGWARAAKFPDPPEAFKDYTRTLRAREAYKRASALP</sequence>
<dbReference type="PROSITE" id="PS50405">
    <property type="entry name" value="GST_CTER"/>
    <property type="match status" value="1"/>
</dbReference>
<dbReference type="InterPro" id="IPR004045">
    <property type="entry name" value="Glutathione_S-Trfase_N"/>
</dbReference>
<keyword evidence="3" id="KW-0808">Transferase</keyword>
<protein>
    <submittedName>
        <fullName evidence="3">Glutathione S-transferase</fullName>
    </submittedName>
</protein>
<feature type="domain" description="GST C-terminal" evidence="2">
    <location>
        <begin position="80"/>
        <end position="196"/>
    </location>
</feature>
<reference evidence="4" key="1">
    <citation type="submission" date="2016-10" db="EMBL/GenBank/DDBJ databases">
        <authorList>
            <person name="Varghese N."/>
            <person name="Submissions S."/>
        </authorList>
    </citation>
    <scope>NUCLEOTIDE SEQUENCE [LARGE SCALE GENOMIC DNA]</scope>
    <source>
        <strain evidence="4">JCM 10271</strain>
    </source>
</reference>
<dbReference type="RefSeq" id="WP_093008932.1">
    <property type="nucleotide sequence ID" value="NZ_FOXV01000001.1"/>
</dbReference>
<evidence type="ECO:0000313" key="4">
    <source>
        <dbReference type="Proteomes" id="UP000243106"/>
    </source>
</evidence>
<proteinExistence type="predicted"/>
<dbReference type="PANTHER" id="PTHR44051">
    <property type="entry name" value="GLUTATHIONE S-TRANSFERASE-RELATED"/>
    <property type="match status" value="1"/>
</dbReference>
<evidence type="ECO:0000259" key="2">
    <source>
        <dbReference type="PROSITE" id="PS50405"/>
    </source>
</evidence>
<dbReference type="PANTHER" id="PTHR44051:SF8">
    <property type="entry name" value="GLUTATHIONE S-TRANSFERASE GSTA"/>
    <property type="match status" value="1"/>
</dbReference>
<keyword evidence="4" id="KW-1185">Reference proteome</keyword>